<dbReference type="InParanoid" id="W3XNB1"/>
<dbReference type="EMBL" id="KI912109">
    <property type="protein sequence ID" value="ETS87479.1"/>
    <property type="molecule type" value="Genomic_DNA"/>
</dbReference>
<keyword evidence="3" id="KW-1185">Reference proteome</keyword>
<keyword evidence="1" id="KW-0732">Signal</keyword>
<reference evidence="3" key="1">
    <citation type="journal article" date="2015" name="BMC Genomics">
        <title>Genomic and transcriptomic analysis of the endophytic fungus Pestalotiopsis fici reveals its lifestyle and high potential for synthesis of natural products.</title>
        <authorList>
            <person name="Wang X."/>
            <person name="Zhang X."/>
            <person name="Liu L."/>
            <person name="Xiang M."/>
            <person name="Wang W."/>
            <person name="Sun X."/>
            <person name="Che Y."/>
            <person name="Guo L."/>
            <person name="Liu G."/>
            <person name="Guo L."/>
            <person name="Wang C."/>
            <person name="Yin W.B."/>
            <person name="Stadler M."/>
            <person name="Zhang X."/>
            <person name="Liu X."/>
        </authorList>
    </citation>
    <scope>NUCLEOTIDE SEQUENCE [LARGE SCALE GENOMIC DNA]</scope>
    <source>
        <strain evidence="3">W106-1 / CGMCC3.15140</strain>
    </source>
</reference>
<dbReference type="KEGG" id="pfy:PFICI_01307"/>
<evidence type="ECO:0000313" key="3">
    <source>
        <dbReference type="Proteomes" id="UP000030651"/>
    </source>
</evidence>
<dbReference type="GeneID" id="19266320"/>
<evidence type="ECO:0000256" key="1">
    <source>
        <dbReference type="SAM" id="SignalP"/>
    </source>
</evidence>
<accession>W3XNB1</accession>
<evidence type="ECO:0000313" key="2">
    <source>
        <dbReference type="EMBL" id="ETS87479.1"/>
    </source>
</evidence>
<dbReference type="AlphaFoldDB" id="W3XNB1"/>
<sequence length="63" mass="6948">MHSILMLGMPLLAALAEPLKEARAYDQGFCHAHSPIISAFRTEAGATAYCSKYLRYGTKIVYV</sequence>
<protein>
    <submittedName>
        <fullName evidence="2">Uncharacterized protein</fullName>
    </submittedName>
</protein>
<name>W3XNB1_PESFW</name>
<gene>
    <name evidence="2" type="ORF">PFICI_01307</name>
</gene>
<dbReference type="RefSeq" id="XP_007828079.1">
    <property type="nucleotide sequence ID" value="XM_007829888.1"/>
</dbReference>
<feature type="signal peptide" evidence="1">
    <location>
        <begin position="1"/>
        <end position="16"/>
    </location>
</feature>
<dbReference type="Proteomes" id="UP000030651">
    <property type="component" value="Unassembled WGS sequence"/>
</dbReference>
<dbReference type="HOGENOM" id="CLU_2886544_0_0_1"/>
<organism evidence="2 3">
    <name type="scientific">Pestalotiopsis fici (strain W106-1 / CGMCC3.15140)</name>
    <dbReference type="NCBI Taxonomy" id="1229662"/>
    <lineage>
        <taxon>Eukaryota</taxon>
        <taxon>Fungi</taxon>
        <taxon>Dikarya</taxon>
        <taxon>Ascomycota</taxon>
        <taxon>Pezizomycotina</taxon>
        <taxon>Sordariomycetes</taxon>
        <taxon>Xylariomycetidae</taxon>
        <taxon>Amphisphaeriales</taxon>
        <taxon>Sporocadaceae</taxon>
        <taxon>Pestalotiopsis</taxon>
    </lineage>
</organism>
<proteinExistence type="predicted"/>
<feature type="chain" id="PRO_5004836002" evidence="1">
    <location>
        <begin position="17"/>
        <end position="63"/>
    </location>
</feature>